<comment type="caution">
    <text evidence="2">The sequence shown here is derived from an EMBL/GenBank/DDBJ whole genome shotgun (WGS) entry which is preliminary data.</text>
</comment>
<reference evidence="2 3" key="1">
    <citation type="journal article" date="2018" name="Sci. Rep.">
        <title>Comparative analysis of the Pocillopora damicornis genome highlights role of immune system in coral evolution.</title>
        <authorList>
            <person name="Cunning R."/>
            <person name="Bay R.A."/>
            <person name="Gillette P."/>
            <person name="Baker A.C."/>
            <person name="Traylor-Knowles N."/>
        </authorList>
    </citation>
    <scope>NUCLEOTIDE SEQUENCE [LARGE SCALE GENOMIC DNA]</scope>
    <source>
        <strain evidence="2">RSMAS</strain>
        <tissue evidence="2">Whole animal</tissue>
    </source>
</reference>
<evidence type="ECO:0000313" key="3">
    <source>
        <dbReference type="Proteomes" id="UP000275408"/>
    </source>
</evidence>
<dbReference type="Proteomes" id="UP000275408">
    <property type="component" value="Unassembled WGS sequence"/>
</dbReference>
<dbReference type="EMBL" id="RCHS01000822">
    <property type="protein sequence ID" value="RMX56689.1"/>
    <property type="molecule type" value="Genomic_DNA"/>
</dbReference>
<dbReference type="STRING" id="46731.A0A3M6USW5"/>
<name>A0A3M6USW5_POCDA</name>
<gene>
    <name evidence="2" type="ORF">pdam_00024551</name>
</gene>
<evidence type="ECO:0000313" key="2">
    <source>
        <dbReference type="EMBL" id="RMX56689.1"/>
    </source>
</evidence>
<protein>
    <submittedName>
        <fullName evidence="2">Uncharacterized protein</fullName>
    </submittedName>
</protein>
<evidence type="ECO:0000256" key="1">
    <source>
        <dbReference type="SAM" id="MobiDB-lite"/>
    </source>
</evidence>
<dbReference type="AlphaFoldDB" id="A0A3M6USW5"/>
<proteinExistence type="predicted"/>
<organism evidence="2 3">
    <name type="scientific">Pocillopora damicornis</name>
    <name type="common">Cauliflower coral</name>
    <name type="synonym">Millepora damicornis</name>
    <dbReference type="NCBI Taxonomy" id="46731"/>
    <lineage>
        <taxon>Eukaryota</taxon>
        <taxon>Metazoa</taxon>
        <taxon>Cnidaria</taxon>
        <taxon>Anthozoa</taxon>
        <taxon>Hexacorallia</taxon>
        <taxon>Scleractinia</taxon>
        <taxon>Astrocoeniina</taxon>
        <taxon>Pocilloporidae</taxon>
        <taxon>Pocillopora</taxon>
    </lineage>
</organism>
<feature type="compositionally biased region" description="Acidic residues" evidence="1">
    <location>
        <begin position="313"/>
        <end position="324"/>
    </location>
</feature>
<keyword evidence="3" id="KW-1185">Reference proteome</keyword>
<feature type="region of interest" description="Disordered" evidence="1">
    <location>
        <begin position="313"/>
        <end position="349"/>
    </location>
</feature>
<sequence length="349" mass="38804">MAVRDIGVLATSQSQCWTLDMGQSSSSLLQEALTCYIEPITLIWVSLERSFPLAEVKDLFQSKRDQNGGSAAITCHIVASGGSWRAATYASTFGSLLMLCESSTSMEDGTSRSCGVVSSSVEGWSGTASAFAKEDEATCREAEVDIPGLEVDTNIFELAYQLRSLSWHAVVNITYSEDGKRRGVDDYHPRARLKQAHKKNEINIEDSASVQTFSNRYIVEESLVRKYLAHLNHLEMMSGKRKMEKKNKNLKENTMSYEEFDWMEMLNSGTLAKQRVCLLDKYIDKHNLLAVKVICESTKTNKQCSLSVEEVDDHDECEVDEGDEASPTCSSDEDFVLGEIGESSDQSDS</sequence>
<accession>A0A3M6USW5</accession>